<keyword evidence="9" id="KW-1185">Reference proteome</keyword>
<evidence type="ECO:0000256" key="3">
    <source>
        <dbReference type="ARBA" id="ARBA00022801"/>
    </source>
</evidence>
<feature type="domain" description="Gfo/Idh/MocA-like oxidoreductase N-terminal" evidence="6">
    <location>
        <begin position="27"/>
        <end position="148"/>
    </location>
</feature>
<sequence length="416" mass="46841">MFAFPEPDRKPNQQDVLRLACEPLDVVRIAFIGLGKRGKESINHYMYINNVQIVAVCDVNPSNLSFVADKLRQHGLPAAREYDQPDDWKTVCALPDVDLVYICTHWQLHAPIAVYAMQMGKHVAVEVPAALSVEDCWALVDTAEITRRHCFMLENCCYDKFELTILNMAQQNVLGEIFHCEGAYIHDLRWLDFVQKPDYLNSWSMLGNPYPTHGFGPLCQLLNIHRGDKLDMLVSMSGNQFNHPAAEGGMVKKECCTLGNVNTSLVKTHKGKTVVLQHDISSPRPYSRNYLVCGTKGFADKRIEPGIAFGENPSCYLSKGELNIMLKQYEHPFYKEQGEVAQKVGAHGGMDFIMDYRLVYCLRKGLPLDVDVYDAAEWSCIVELSAKSVELGSTPVKIPDFTRGAWERLTGLSFAQ</sequence>
<dbReference type="PANTHER" id="PTHR43818:SF1">
    <property type="entry name" value="GLYCOSYL HYDROLASE FAMILY 109 PROTEIN"/>
    <property type="match status" value="1"/>
</dbReference>
<comment type="caution">
    <text evidence="8">The sequence shown here is derived from an EMBL/GenBank/DDBJ whole genome shotgun (WGS) entry which is preliminary data.</text>
</comment>
<keyword evidence="3" id="KW-0378">Hydrolase</keyword>
<dbReference type="GO" id="GO:0000166">
    <property type="term" value="F:nucleotide binding"/>
    <property type="evidence" value="ECO:0007669"/>
    <property type="project" value="InterPro"/>
</dbReference>
<feature type="domain" description="Glycosyl hydrolase 109 C-terminal" evidence="7">
    <location>
        <begin position="163"/>
        <end position="300"/>
    </location>
</feature>
<dbReference type="Pfam" id="PF21252">
    <property type="entry name" value="Glyco_hydro_109_C"/>
    <property type="match status" value="1"/>
</dbReference>
<dbReference type="InterPro" id="IPR049303">
    <property type="entry name" value="Glyco_hydro_109_C"/>
</dbReference>
<evidence type="ECO:0000313" key="9">
    <source>
        <dbReference type="Proteomes" id="UP000294830"/>
    </source>
</evidence>
<dbReference type="Proteomes" id="UP000294830">
    <property type="component" value="Unassembled WGS sequence"/>
</dbReference>
<dbReference type="OrthoDB" id="9771072at2"/>
<dbReference type="Gene3D" id="3.30.360.10">
    <property type="entry name" value="Dihydrodipicolinate Reductase, domain 2"/>
    <property type="match status" value="1"/>
</dbReference>
<keyword evidence="5" id="KW-0326">Glycosidase</keyword>
<organism evidence="8 9">
    <name type="scientific">Acetobacteroides hydrogenigenes</name>
    <dbReference type="NCBI Taxonomy" id="979970"/>
    <lineage>
        <taxon>Bacteria</taxon>
        <taxon>Pseudomonadati</taxon>
        <taxon>Bacteroidota</taxon>
        <taxon>Bacteroidia</taxon>
        <taxon>Bacteroidales</taxon>
        <taxon>Rikenellaceae</taxon>
        <taxon>Acetobacteroides</taxon>
    </lineage>
</organism>
<comment type="similarity">
    <text evidence="2">Belongs to the Gfo/Idh/MocA family. Glycosyl hydrolase 109 subfamily.</text>
</comment>
<evidence type="ECO:0000259" key="6">
    <source>
        <dbReference type="Pfam" id="PF01408"/>
    </source>
</evidence>
<proteinExistence type="inferred from homology"/>
<accession>A0A4R2EAY8</accession>
<dbReference type="SUPFAM" id="SSF55347">
    <property type="entry name" value="Glyceraldehyde-3-phosphate dehydrogenase-like, C-terminal domain"/>
    <property type="match status" value="1"/>
</dbReference>
<evidence type="ECO:0000256" key="5">
    <source>
        <dbReference type="ARBA" id="ARBA00023295"/>
    </source>
</evidence>
<protein>
    <submittedName>
        <fullName evidence="8">Putative dehydrogenase</fullName>
    </submittedName>
</protein>
<gene>
    <name evidence="8" type="ORF">CLV25_11477</name>
</gene>
<reference evidence="8 9" key="1">
    <citation type="submission" date="2019-03" db="EMBL/GenBank/DDBJ databases">
        <title>Genomic Encyclopedia of Archaeal and Bacterial Type Strains, Phase II (KMG-II): from individual species to whole genera.</title>
        <authorList>
            <person name="Goeker M."/>
        </authorList>
    </citation>
    <scope>NUCLEOTIDE SEQUENCE [LARGE SCALE GENOMIC DNA]</scope>
    <source>
        <strain evidence="8 9">RL-C</strain>
    </source>
</reference>
<dbReference type="Gene3D" id="3.40.50.720">
    <property type="entry name" value="NAD(P)-binding Rossmann-like Domain"/>
    <property type="match status" value="1"/>
</dbReference>
<dbReference type="InterPro" id="IPR036291">
    <property type="entry name" value="NAD(P)-bd_dom_sf"/>
</dbReference>
<dbReference type="InterPro" id="IPR000683">
    <property type="entry name" value="Gfo/Idh/MocA-like_OxRdtase_N"/>
</dbReference>
<evidence type="ECO:0000313" key="8">
    <source>
        <dbReference type="EMBL" id="TCN63922.1"/>
    </source>
</evidence>
<keyword evidence="4" id="KW-0520">NAD</keyword>
<evidence type="ECO:0000259" key="7">
    <source>
        <dbReference type="Pfam" id="PF21252"/>
    </source>
</evidence>
<comment type="cofactor">
    <cofactor evidence="1">
        <name>NAD(+)</name>
        <dbReference type="ChEBI" id="CHEBI:57540"/>
    </cofactor>
</comment>
<dbReference type="AlphaFoldDB" id="A0A4R2EAY8"/>
<evidence type="ECO:0000256" key="4">
    <source>
        <dbReference type="ARBA" id="ARBA00023027"/>
    </source>
</evidence>
<dbReference type="GO" id="GO:0016798">
    <property type="term" value="F:hydrolase activity, acting on glycosyl bonds"/>
    <property type="evidence" value="ECO:0007669"/>
    <property type="project" value="UniProtKB-KW"/>
</dbReference>
<dbReference type="Pfam" id="PF01408">
    <property type="entry name" value="GFO_IDH_MocA"/>
    <property type="match status" value="1"/>
</dbReference>
<evidence type="ECO:0000256" key="1">
    <source>
        <dbReference type="ARBA" id="ARBA00001911"/>
    </source>
</evidence>
<dbReference type="PANTHER" id="PTHR43818">
    <property type="entry name" value="BCDNA.GH03377"/>
    <property type="match status" value="1"/>
</dbReference>
<dbReference type="SUPFAM" id="SSF51735">
    <property type="entry name" value="NAD(P)-binding Rossmann-fold domains"/>
    <property type="match status" value="1"/>
</dbReference>
<name>A0A4R2EAY8_9BACT</name>
<dbReference type="RefSeq" id="WP_131840072.1">
    <property type="nucleotide sequence ID" value="NZ_SLWB01000014.1"/>
</dbReference>
<dbReference type="InterPro" id="IPR050463">
    <property type="entry name" value="Gfo/Idh/MocA_oxidrdct_glycsds"/>
</dbReference>
<dbReference type="EMBL" id="SLWB01000014">
    <property type="protein sequence ID" value="TCN63922.1"/>
    <property type="molecule type" value="Genomic_DNA"/>
</dbReference>
<evidence type="ECO:0000256" key="2">
    <source>
        <dbReference type="ARBA" id="ARBA00009329"/>
    </source>
</evidence>